<dbReference type="SUPFAM" id="SSF48403">
    <property type="entry name" value="Ankyrin repeat"/>
    <property type="match status" value="1"/>
</dbReference>
<dbReference type="Proteomes" id="UP000266841">
    <property type="component" value="Unassembled WGS sequence"/>
</dbReference>
<dbReference type="PROSITE" id="PS00518">
    <property type="entry name" value="ZF_RING_1"/>
    <property type="match status" value="1"/>
</dbReference>
<accession>K0T8P1</accession>
<sequence>MDHQAVSAGAGDDSRAPRRTAEHEADDVGRADEANAGGADSDEICGICLDVYDNPVQLPCGHSFCSACLDGWHQKSKYDVHQPRNCPMCRHRAKPSREIISKLIALTDIVSAYRKAGHEGLEAARMEQADFLGSLLKTGYTSEEIDDMVDEYHNSNIELPYAIWKASHSNDAQTVLDWLGSPVDEGKLASSVMGATILHTTALRGHKELASLLLQYGAAVDVYDYLGLPPILQALHESRGLLNETVTLLYEWGASLEHHVPGEAGAKLDINLKSLPMFHNEFVKRRCEIVNLNHRKDLIGQTCTVEKYIARKDRYKVTTEHARETFLVGRDNLSRRDRTPDDRYYVTFEGGEYRRHAFASNEACREFVRSLRSGQE</sequence>
<keyword evidence="2 5" id="KW-0863">Zinc-finger</keyword>
<evidence type="ECO:0000313" key="8">
    <source>
        <dbReference type="EMBL" id="EJK73479.1"/>
    </source>
</evidence>
<dbReference type="InterPro" id="IPR017907">
    <property type="entry name" value="Znf_RING_CS"/>
</dbReference>
<dbReference type="GO" id="GO:0005737">
    <property type="term" value="C:cytoplasm"/>
    <property type="evidence" value="ECO:0007669"/>
    <property type="project" value="TreeGrafter"/>
</dbReference>
<dbReference type="GO" id="GO:0004842">
    <property type="term" value="F:ubiquitin-protein transferase activity"/>
    <property type="evidence" value="ECO:0007669"/>
    <property type="project" value="TreeGrafter"/>
</dbReference>
<dbReference type="GO" id="GO:0045088">
    <property type="term" value="P:regulation of innate immune response"/>
    <property type="evidence" value="ECO:0007669"/>
    <property type="project" value="TreeGrafter"/>
</dbReference>
<dbReference type="GO" id="GO:0043021">
    <property type="term" value="F:ribonucleoprotein complex binding"/>
    <property type="evidence" value="ECO:0007669"/>
    <property type="project" value="TreeGrafter"/>
</dbReference>
<gene>
    <name evidence="8" type="ORF">THAOC_04894</name>
</gene>
<dbReference type="Gene3D" id="1.25.40.20">
    <property type="entry name" value="Ankyrin repeat-containing domain"/>
    <property type="match status" value="1"/>
</dbReference>
<dbReference type="InterPro" id="IPR051051">
    <property type="entry name" value="E3_ubiq-ligase_TRIM/RNF"/>
</dbReference>
<dbReference type="SMART" id="SM00184">
    <property type="entry name" value="RING"/>
    <property type="match status" value="1"/>
</dbReference>
<keyword evidence="9" id="KW-1185">Reference proteome</keyword>
<dbReference type="InterPro" id="IPR036770">
    <property type="entry name" value="Ankyrin_rpt-contain_sf"/>
</dbReference>
<keyword evidence="4" id="KW-0040">ANK repeat</keyword>
<evidence type="ECO:0000256" key="3">
    <source>
        <dbReference type="ARBA" id="ARBA00022833"/>
    </source>
</evidence>
<keyword evidence="1" id="KW-0479">Metal-binding</keyword>
<dbReference type="InterPro" id="IPR013083">
    <property type="entry name" value="Znf_RING/FYVE/PHD"/>
</dbReference>
<protein>
    <recommendedName>
        <fullName evidence="7">RING-type domain-containing protein</fullName>
    </recommendedName>
</protein>
<dbReference type="Gene3D" id="3.30.40.10">
    <property type="entry name" value="Zinc/RING finger domain, C3HC4 (zinc finger)"/>
    <property type="match status" value="1"/>
</dbReference>
<evidence type="ECO:0000259" key="7">
    <source>
        <dbReference type="PROSITE" id="PS50089"/>
    </source>
</evidence>
<feature type="region of interest" description="Disordered" evidence="6">
    <location>
        <begin position="1"/>
        <end position="37"/>
    </location>
</feature>
<dbReference type="AlphaFoldDB" id="K0T8P1"/>
<dbReference type="OrthoDB" id="124185at2759"/>
<dbReference type="PROSITE" id="PS50089">
    <property type="entry name" value="ZF_RING_2"/>
    <property type="match status" value="1"/>
</dbReference>
<dbReference type="EMBL" id="AGNL01004461">
    <property type="protein sequence ID" value="EJK73479.1"/>
    <property type="molecule type" value="Genomic_DNA"/>
</dbReference>
<organism evidence="8 9">
    <name type="scientific">Thalassiosira oceanica</name>
    <name type="common">Marine diatom</name>
    <dbReference type="NCBI Taxonomy" id="159749"/>
    <lineage>
        <taxon>Eukaryota</taxon>
        <taxon>Sar</taxon>
        <taxon>Stramenopiles</taxon>
        <taxon>Ochrophyta</taxon>
        <taxon>Bacillariophyta</taxon>
        <taxon>Coscinodiscophyceae</taxon>
        <taxon>Thalassiosirophycidae</taxon>
        <taxon>Thalassiosirales</taxon>
        <taxon>Thalassiosiraceae</taxon>
        <taxon>Thalassiosira</taxon>
    </lineage>
</organism>
<evidence type="ECO:0000256" key="5">
    <source>
        <dbReference type="PROSITE-ProRule" id="PRU00175"/>
    </source>
</evidence>
<reference evidence="8 9" key="1">
    <citation type="journal article" date="2012" name="Genome Biol.">
        <title>Genome and low-iron response of an oceanic diatom adapted to chronic iron limitation.</title>
        <authorList>
            <person name="Lommer M."/>
            <person name="Specht M."/>
            <person name="Roy A.S."/>
            <person name="Kraemer L."/>
            <person name="Andreson R."/>
            <person name="Gutowska M.A."/>
            <person name="Wolf J."/>
            <person name="Bergner S.V."/>
            <person name="Schilhabel M.B."/>
            <person name="Klostermeier U.C."/>
            <person name="Beiko R.G."/>
            <person name="Rosenstiel P."/>
            <person name="Hippler M."/>
            <person name="Laroche J."/>
        </authorList>
    </citation>
    <scope>NUCLEOTIDE SEQUENCE [LARGE SCALE GENOMIC DNA]</scope>
    <source>
        <strain evidence="8 9">CCMP1005</strain>
    </source>
</reference>
<dbReference type="GO" id="GO:0008270">
    <property type="term" value="F:zinc ion binding"/>
    <property type="evidence" value="ECO:0007669"/>
    <property type="project" value="UniProtKB-KW"/>
</dbReference>
<evidence type="ECO:0000256" key="1">
    <source>
        <dbReference type="ARBA" id="ARBA00022723"/>
    </source>
</evidence>
<dbReference type="PANTHER" id="PTHR25465:SF41">
    <property type="entry name" value="E3 UBIQUITIN-PROTEIN LIGASE RNF135"/>
    <property type="match status" value="1"/>
</dbReference>
<evidence type="ECO:0000256" key="2">
    <source>
        <dbReference type="ARBA" id="ARBA00022771"/>
    </source>
</evidence>
<feature type="domain" description="RING-type" evidence="7">
    <location>
        <begin position="45"/>
        <end position="90"/>
    </location>
</feature>
<dbReference type="PANTHER" id="PTHR25465">
    <property type="entry name" value="B-BOX DOMAIN CONTAINING"/>
    <property type="match status" value="1"/>
</dbReference>
<dbReference type="eggNOG" id="ENOG502T23W">
    <property type="taxonomic scope" value="Eukaryota"/>
</dbReference>
<dbReference type="InterPro" id="IPR002110">
    <property type="entry name" value="Ankyrin_rpt"/>
</dbReference>
<dbReference type="PROSITE" id="PS50297">
    <property type="entry name" value="ANK_REP_REGION"/>
    <property type="match status" value="1"/>
</dbReference>
<evidence type="ECO:0000256" key="6">
    <source>
        <dbReference type="SAM" id="MobiDB-lite"/>
    </source>
</evidence>
<dbReference type="SUPFAM" id="SSF57850">
    <property type="entry name" value="RING/U-box"/>
    <property type="match status" value="1"/>
</dbReference>
<dbReference type="InterPro" id="IPR027370">
    <property type="entry name" value="Znf-RING_euk"/>
</dbReference>
<feature type="compositionally biased region" description="Basic and acidic residues" evidence="6">
    <location>
        <begin position="12"/>
        <end position="33"/>
    </location>
</feature>
<feature type="repeat" description="ANK" evidence="4">
    <location>
        <begin position="193"/>
        <end position="225"/>
    </location>
</feature>
<evidence type="ECO:0000313" key="9">
    <source>
        <dbReference type="Proteomes" id="UP000266841"/>
    </source>
</evidence>
<keyword evidence="3" id="KW-0862">Zinc</keyword>
<evidence type="ECO:0000256" key="4">
    <source>
        <dbReference type="PROSITE-ProRule" id="PRU00023"/>
    </source>
</evidence>
<comment type="caution">
    <text evidence="8">The sequence shown here is derived from an EMBL/GenBank/DDBJ whole genome shotgun (WGS) entry which is preliminary data.</text>
</comment>
<dbReference type="InterPro" id="IPR001841">
    <property type="entry name" value="Znf_RING"/>
</dbReference>
<proteinExistence type="predicted"/>
<name>K0T8P1_THAOC</name>
<dbReference type="PROSITE" id="PS50088">
    <property type="entry name" value="ANK_REPEAT"/>
    <property type="match status" value="1"/>
</dbReference>
<dbReference type="Pfam" id="PF13445">
    <property type="entry name" value="zf-RING_UBOX"/>
    <property type="match status" value="1"/>
</dbReference>